<accession>A0A6B5LI67</accession>
<sequence>MLTNRLTSVNYVKKRLIQNIQRILSKEVLYGEMQWFANK</sequence>
<reference evidence="1 2" key="1">
    <citation type="submission" date="2017-11" db="EMBL/GenBank/DDBJ databases">
        <authorList>
            <person name="Founou R.C."/>
            <person name="Founou L."/>
            <person name="Allam M."/>
            <person name="Ismail A."/>
            <person name="Essack S.Y."/>
        </authorList>
    </citation>
    <scope>NUCLEOTIDE SEQUENCE [LARGE SCALE GENOMIC DNA]</scope>
    <source>
        <strain evidence="1 2">G703N2B1</strain>
    </source>
</reference>
<dbReference type="Proteomes" id="UP000238775">
    <property type="component" value="Unassembled WGS sequence"/>
</dbReference>
<dbReference type="RefSeq" id="WP_001807148.1">
    <property type="nucleotide sequence ID" value="NZ_BAABSP010000003.1"/>
</dbReference>
<evidence type="ECO:0000313" key="2">
    <source>
        <dbReference type="Proteomes" id="UP000238775"/>
    </source>
</evidence>
<name>A0A6B5LI67_STAAU</name>
<organism evidence="1 2">
    <name type="scientific">Staphylococcus aureus</name>
    <dbReference type="NCBI Taxonomy" id="1280"/>
    <lineage>
        <taxon>Bacteria</taxon>
        <taxon>Bacillati</taxon>
        <taxon>Bacillota</taxon>
        <taxon>Bacilli</taxon>
        <taxon>Bacillales</taxon>
        <taxon>Staphylococcaceae</taxon>
        <taxon>Staphylococcus</taxon>
    </lineage>
</organism>
<proteinExistence type="predicted"/>
<dbReference type="AlphaFoldDB" id="A0A6B5LI67"/>
<dbReference type="EMBL" id="PGWZ01000558">
    <property type="protein sequence ID" value="PPJ69808.1"/>
    <property type="molecule type" value="Genomic_DNA"/>
</dbReference>
<gene>
    <name evidence="1" type="ORF">CV021_14625</name>
</gene>
<comment type="caution">
    <text evidence="1">The sequence shown here is derived from an EMBL/GenBank/DDBJ whole genome shotgun (WGS) entry which is preliminary data.</text>
</comment>
<evidence type="ECO:0000313" key="1">
    <source>
        <dbReference type="EMBL" id="PPJ69808.1"/>
    </source>
</evidence>
<protein>
    <submittedName>
        <fullName evidence="1">Uncharacterized protein</fullName>
    </submittedName>
</protein>